<gene>
    <name evidence="1" type="ORF">MEDL_33883</name>
</gene>
<reference evidence="1" key="1">
    <citation type="submission" date="2021-03" db="EMBL/GenBank/DDBJ databases">
        <authorList>
            <person name="Bekaert M."/>
        </authorList>
    </citation>
    <scope>NUCLEOTIDE SEQUENCE</scope>
</reference>
<keyword evidence="2" id="KW-1185">Reference proteome</keyword>
<comment type="caution">
    <text evidence="1">The sequence shown here is derived from an EMBL/GenBank/DDBJ whole genome shotgun (WGS) entry which is preliminary data.</text>
</comment>
<evidence type="ECO:0000313" key="1">
    <source>
        <dbReference type="EMBL" id="CAG2220399.1"/>
    </source>
</evidence>
<sequence length="279" mass="32153">MMKFAVTRKSLPPGYLRRTLLKNLHQNECKQKLLKRRQISDTSLALNNSVTRDNYTVLPDRPTVKDPSLENQTLQARKTLKALNRNVTETHLLTFNKVSSATPNRSKSDVTANMIVSKSDVTANMIVWTSQMARIKRKTQMLKQKDVEIRKRFEELQKKAKRVFSSTELDNENFDATPCKQIKENTELPKQLTKVKSSSKVKRRQGTPKRIFKKYNSASNVRMSECDVYRTSKSTSELHEATKENRKLSLQPNINFSEMESLGSPLLTIYKHGKRCTLC</sequence>
<organism evidence="1 2">
    <name type="scientific">Mytilus edulis</name>
    <name type="common">Blue mussel</name>
    <dbReference type="NCBI Taxonomy" id="6550"/>
    <lineage>
        <taxon>Eukaryota</taxon>
        <taxon>Metazoa</taxon>
        <taxon>Spiralia</taxon>
        <taxon>Lophotrochozoa</taxon>
        <taxon>Mollusca</taxon>
        <taxon>Bivalvia</taxon>
        <taxon>Autobranchia</taxon>
        <taxon>Pteriomorphia</taxon>
        <taxon>Mytilida</taxon>
        <taxon>Mytiloidea</taxon>
        <taxon>Mytilidae</taxon>
        <taxon>Mytilinae</taxon>
        <taxon>Mytilus</taxon>
    </lineage>
</organism>
<evidence type="ECO:0000313" key="2">
    <source>
        <dbReference type="Proteomes" id="UP000683360"/>
    </source>
</evidence>
<dbReference type="AlphaFoldDB" id="A0A8S3SJL3"/>
<dbReference type="EMBL" id="CAJPWZ010001660">
    <property type="protein sequence ID" value="CAG2220399.1"/>
    <property type="molecule type" value="Genomic_DNA"/>
</dbReference>
<accession>A0A8S3SJL3</accession>
<dbReference type="OrthoDB" id="6148058at2759"/>
<dbReference type="Proteomes" id="UP000683360">
    <property type="component" value="Unassembled WGS sequence"/>
</dbReference>
<proteinExistence type="predicted"/>
<protein>
    <submittedName>
        <fullName evidence="1">Uncharacterized protein</fullName>
    </submittedName>
</protein>
<name>A0A8S3SJL3_MYTED</name>